<name>A0AB39MQA0_9ACTN</name>
<sequence length="36" mass="4183">MAKALDVSDHAVKNWERDRSTPREPRLSAYKRLLDG</sequence>
<proteinExistence type="predicted"/>
<feature type="region of interest" description="Disordered" evidence="1">
    <location>
        <begin position="14"/>
        <end position="36"/>
    </location>
</feature>
<gene>
    <name evidence="2" type="ORF">AB5J58_47005</name>
</gene>
<reference evidence="2" key="1">
    <citation type="submission" date="2024-07" db="EMBL/GenBank/DDBJ databases">
        <authorList>
            <person name="Yu S.T."/>
        </authorList>
    </citation>
    <scope>NUCLEOTIDE SEQUENCE</scope>
    <source>
        <strain evidence="2">R08</strain>
    </source>
</reference>
<dbReference type="Gene3D" id="1.10.260.40">
    <property type="entry name" value="lambda repressor-like DNA-binding domains"/>
    <property type="match status" value="1"/>
</dbReference>
<evidence type="ECO:0000256" key="1">
    <source>
        <dbReference type="SAM" id="MobiDB-lite"/>
    </source>
</evidence>
<dbReference type="RefSeq" id="WP_369192080.1">
    <property type="nucleotide sequence ID" value="NZ_CP163431.1"/>
</dbReference>
<dbReference type="GO" id="GO:0003677">
    <property type="term" value="F:DNA binding"/>
    <property type="evidence" value="ECO:0007669"/>
    <property type="project" value="InterPro"/>
</dbReference>
<dbReference type="EMBL" id="CP163431">
    <property type="protein sequence ID" value="XDQ07287.1"/>
    <property type="molecule type" value="Genomic_DNA"/>
</dbReference>
<evidence type="ECO:0008006" key="3">
    <source>
        <dbReference type="Google" id="ProtNLM"/>
    </source>
</evidence>
<evidence type="ECO:0000313" key="2">
    <source>
        <dbReference type="EMBL" id="XDQ07287.1"/>
    </source>
</evidence>
<organism evidence="2">
    <name type="scientific">Streptomyces sp. R08</name>
    <dbReference type="NCBI Taxonomy" id="3238624"/>
    <lineage>
        <taxon>Bacteria</taxon>
        <taxon>Bacillati</taxon>
        <taxon>Actinomycetota</taxon>
        <taxon>Actinomycetes</taxon>
        <taxon>Kitasatosporales</taxon>
        <taxon>Streptomycetaceae</taxon>
        <taxon>Streptomyces</taxon>
    </lineage>
</organism>
<protein>
    <recommendedName>
        <fullName evidence="3">HTH cro/C1-type domain-containing protein</fullName>
    </recommendedName>
</protein>
<accession>A0AB39MQA0</accession>
<dbReference type="InterPro" id="IPR010982">
    <property type="entry name" value="Lambda_DNA-bd_dom_sf"/>
</dbReference>
<dbReference type="AlphaFoldDB" id="A0AB39MQA0"/>